<dbReference type="OMA" id="TQDYVDV"/>
<dbReference type="Pfam" id="PF11522">
    <property type="entry name" value="Pik1"/>
    <property type="match status" value="1"/>
</dbReference>
<dbReference type="InterPro" id="IPR000403">
    <property type="entry name" value="PI3/4_kinase_cat_dom"/>
</dbReference>
<dbReference type="SUPFAM" id="SSF56112">
    <property type="entry name" value="Protein kinase-like (PK-like)"/>
    <property type="match status" value="1"/>
</dbReference>
<dbReference type="PROSITE" id="PS00916">
    <property type="entry name" value="PI3_4_KINASE_2"/>
    <property type="match status" value="1"/>
</dbReference>
<dbReference type="PROSITE" id="PS50290">
    <property type="entry name" value="PI3_4_KINASE_3"/>
    <property type="match status" value="1"/>
</dbReference>
<dbReference type="PANTHER" id="PTHR10048">
    <property type="entry name" value="PHOSPHATIDYLINOSITOL KINASE"/>
    <property type="match status" value="1"/>
</dbReference>
<dbReference type="Pfam" id="PF00454">
    <property type="entry name" value="PI3_PI4_kinase"/>
    <property type="match status" value="1"/>
</dbReference>
<dbReference type="InterPro" id="IPR016024">
    <property type="entry name" value="ARM-type_fold"/>
</dbReference>
<dbReference type="GO" id="GO:0004430">
    <property type="term" value="F:1-phosphatidylinositol 4-kinase activity"/>
    <property type="evidence" value="ECO:0007669"/>
    <property type="project" value="UniProtKB-EC"/>
</dbReference>
<feature type="compositionally biased region" description="Low complexity" evidence="5">
    <location>
        <begin position="287"/>
        <end position="300"/>
    </location>
</feature>
<dbReference type="GO" id="GO:0016020">
    <property type="term" value="C:membrane"/>
    <property type="evidence" value="ECO:0007669"/>
    <property type="project" value="TreeGrafter"/>
</dbReference>
<feature type="compositionally biased region" description="Low complexity" evidence="5">
    <location>
        <begin position="258"/>
        <end position="275"/>
    </location>
</feature>
<dbReference type="GO" id="GO:0005737">
    <property type="term" value="C:cytoplasm"/>
    <property type="evidence" value="ECO:0007669"/>
    <property type="project" value="TreeGrafter"/>
</dbReference>
<feature type="compositionally biased region" description="Basic and acidic residues" evidence="5">
    <location>
        <begin position="241"/>
        <end position="255"/>
    </location>
</feature>
<name>U4LQU5_PYROM</name>
<dbReference type="SMART" id="SM00146">
    <property type="entry name" value="PI3Kc"/>
    <property type="match status" value="1"/>
</dbReference>
<evidence type="ECO:0000256" key="1">
    <source>
        <dbReference type="ARBA" id="ARBA00001686"/>
    </source>
</evidence>
<reference evidence="8 9" key="1">
    <citation type="journal article" date="2013" name="PLoS Genet.">
        <title>The genome and development-dependent transcriptomes of Pyronema confluens: a window into fungal evolution.</title>
        <authorList>
            <person name="Traeger S."/>
            <person name="Altegoer F."/>
            <person name="Freitag M."/>
            <person name="Gabaldon T."/>
            <person name="Kempken F."/>
            <person name="Kumar A."/>
            <person name="Marcet-Houben M."/>
            <person name="Poggeler S."/>
            <person name="Stajich J.E."/>
            <person name="Nowrousian M."/>
        </authorList>
    </citation>
    <scope>NUCLEOTIDE SEQUENCE [LARGE SCALE GENOMIC DNA]</scope>
    <source>
        <strain evidence="9">CBS 100304</strain>
        <tissue evidence="8">Vegetative mycelium</tissue>
    </source>
</reference>
<dbReference type="AlphaFoldDB" id="U4LQU5"/>
<feature type="domain" description="PI3K/PI4K catalytic" evidence="6">
    <location>
        <begin position="685"/>
        <end position="964"/>
    </location>
</feature>
<organism evidence="8 9">
    <name type="scientific">Pyronema omphalodes (strain CBS 100304)</name>
    <name type="common">Pyronema confluens</name>
    <dbReference type="NCBI Taxonomy" id="1076935"/>
    <lineage>
        <taxon>Eukaryota</taxon>
        <taxon>Fungi</taxon>
        <taxon>Dikarya</taxon>
        <taxon>Ascomycota</taxon>
        <taxon>Pezizomycotina</taxon>
        <taxon>Pezizomycetes</taxon>
        <taxon>Pezizales</taxon>
        <taxon>Pyronemataceae</taxon>
        <taxon>Pyronema</taxon>
    </lineage>
</organism>
<proteinExistence type="predicted"/>
<dbReference type="eggNOG" id="KOG0903">
    <property type="taxonomic scope" value="Eukaryota"/>
</dbReference>
<evidence type="ECO:0000313" key="8">
    <source>
        <dbReference type="EMBL" id="CCX34561.1"/>
    </source>
</evidence>
<dbReference type="EMBL" id="HF936567">
    <property type="protein sequence ID" value="CCX34561.1"/>
    <property type="molecule type" value="Genomic_DNA"/>
</dbReference>
<protein>
    <recommendedName>
        <fullName evidence="2">1-phosphatidylinositol 4-kinase</fullName>
        <ecNumber evidence="2">2.7.1.67</ecNumber>
    </recommendedName>
</protein>
<dbReference type="Gene3D" id="3.30.1010.10">
    <property type="entry name" value="Phosphatidylinositol 3-kinase Catalytic Subunit, Chain A, domain 4"/>
    <property type="match status" value="1"/>
</dbReference>
<dbReference type="InterPro" id="IPR049160">
    <property type="entry name" value="PI4KB-PIK1_PIK"/>
</dbReference>
<dbReference type="PROSITE" id="PS00915">
    <property type="entry name" value="PI3_4_KINASE_1"/>
    <property type="match status" value="1"/>
</dbReference>
<dbReference type="InterPro" id="IPR011009">
    <property type="entry name" value="Kinase-like_dom_sf"/>
</dbReference>
<dbReference type="InterPro" id="IPR015433">
    <property type="entry name" value="PI3/4_kinase"/>
</dbReference>
<dbReference type="EC" id="2.7.1.67" evidence="2"/>
<dbReference type="InterPro" id="IPR018936">
    <property type="entry name" value="PI3/4_kinase_CS"/>
</dbReference>
<dbReference type="CDD" id="cd05168">
    <property type="entry name" value="PI4Kc_III_beta"/>
    <property type="match status" value="1"/>
</dbReference>
<sequence>MSQLLLRLINSEQFIDDPFYTVTYLARYSEQIGVHHLLCTKLREFSYDQIEFFLPQLCHLLVSNDSMQSVALEDFIFELCEQSAHGALLTFWLFQTHLHDLSGNPQSTAFKVCRRIYNRVQHIVFGGVEQKKREKLKENVLPITLLASLILGSIAAPILPRFAGPLAIAQARKPQTPEDTITETPPKLVRSKTTTGASTRRRKERPAPLKQSLSSPNTPPLHTPTQGSPLATPDATSPKKTKPDSRPFPLERRNSANDLLSPTDLPLASPSLPDLRMNRHSMHNPLGAASSSSASGSSASRRPRKDKILTPTLLSSTKKIHMLRANYFRREEQFLSALDKISNKLVQVPKPARLSALRAELALLNNDLPSEVDIPVICPATVHQTQNRTSHHRIVRINPAEATVLNSAERVPYLLMVEILRDDFDFDPERPENVRLLTDLLQEEASGNTRRTFDLSEAPRTSSRKDLEDEGPSSVFEPSAGDIGTSPMIGMGEEFGEALHGGESSSTAAAMWPRPSSGANSMSTNASRGGTPRSSDPTRSDSPSPRKSGRPNGEAPDLSALATHMRTAANMLAQLEASGNKRPKSEVAAIKAKIIASMQTLEEQSFFFEETAPLPTFDTIMANTASNPLPVFGDRDDEVEGAKPAKNINAEAGAARMENDQMTSGVERKADRDDPSAATFGEEWTAKRERVRKSSPYGMCQNWDLLSVIVKTGADLRQEAFACQLIHVCGKIWADAEVPVWIKRMRILVTGESSGLIETITNGTSLHSLKRSLTIASIASGNNPRGRIATLKDHFVKTFGAEDTPTYRSAVEAFTRSLAAYSIICYILQLKDRHNGNVLIDNQGHIIHIDFGFMLSNSPGSVGFESAPFKLTQEYVDVMGGPESEDFARFKSLCRQAFQALRKSADNLVGLVELMGKESRMPCFSSGALYATNQLRQRFVLQMSENEAGDFVDGLVAKSLGSYFTRMYDQFQYLSQGIY</sequence>
<dbReference type="GO" id="GO:0046854">
    <property type="term" value="P:phosphatidylinositol phosphate biosynthetic process"/>
    <property type="evidence" value="ECO:0007669"/>
    <property type="project" value="InterPro"/>
</dbReference>
<evidence type="ECO:0000256" key="5">
    <source>
        <dbReference type="SAM" id="MobiDB-lite"/>
    </source>
</evidence>
<dbReference type="PANTHER" id="PTHR10048:SF22">
    <property type="entry name" value="PHOSPHATIDYLINOSITOL 4-KINASE BETA"/>
    <property type="match status" value="1"/>
</dbReference>
<feature type="region of interest" description="Disordered" evidence="5">
    <location>
        <begin position="447"/>
        <end position="557"/>
    </location>
</feature>
<dbReference type="InterPro" id="IPR057754">
    <property type="entry name" value="PI4-kinase_beta/PIK1_cat"/>
</dbReference>
<dbReference type="OrthoDB" id="10264149at2759"/>
<comment type="catalytic activity">
    <reaction evidence="1">
        <text>a 1,2-diacyl-sn-glycero-3-phospho-(1D-myo-inositol) + ATP = a 1,2-diacyl-sn-glycero-3-phospho-(1D-myo-inositol 4-phosphate) + ADP + H(+)</text>
        <dbReference type="Rhea" id="RHEA:19877"/>
        <dbReference type="ChEBI" id="CHEBI:15378"/>
        <dbReference type="ChEBI" id="CHEBI:30616"/>
        <dbReference type="ChEBI" id="CHEBI:57880"/>
        <dbReference type="ChEBI" id="CHEBI:58178"/>
        <dbReference type="ChEBI" id="CHEBI:456216"/>
        <dbReference type="EC" id="2.7.1.67"/>
    </reaction>
</comment>
<dbReference type="Proteomes" id="UP000018144">
    <property type="component" value="Unassembled WGS sequence"/>
</dbReference>
<evidence type="ECO:0000259" key="6">
    <source>
        <dbReference type="PROSITE" id="PS50290"/>
    </source>
</evidence>
<evidence type="ECO:0000313" key="9">
    <source>
        <dbReference type="Proteomes" id="UP000018144"/>
    </source>
</evidence>
<dbReference type="Gene3D" id="1.10.1070.11">
    <property type="entry name" value="Phosphatidylinositol 3-/4-kinase, catalytic domain"/>
    <property type="match status" value="1"/>
</dbReference>
<feature type="compositionally biased region" description="Basic and acidic residues" evidence="5">
    <location>
        <begin position="666"/>
        <end position="675"/>
    </location>
</feature>
<feature type="region of interest" description="Disordered" evidence="5">
    <location>
        <begin position="653"/>
        <end position="677"/>
    </location>
</feature>
<dbReference type="SUPFAM" id="SSF48371">
    <property type="entry name" value="ARM repeat"/>
    <property type="match status" value="1"/>
</dbReference>
<dbReference type="Gene3D" id="6.10.140.1260">
    <property type="match status" value="1"/>
</dbReference>
<dbReference type="GO" id="GO:0048015">
    <property type="term" value="P:phosphatidylinositol-mediated signaling"/>
    <property type="evidence" value="ECO:0007669"/>
    <property type="project" value="TreeGrafter"/>
</dbReference>
<feature type="region of interest" description="Disordered" evidence="5">
    <location>
        <begin position="170"/>
        <end position="309"/>
    </location>
</feature>
<evidence type="ECO:0000256" key="3">
    <source>
        <dbReference type="ARBA" id="ARBA00022679"/>
    </source>
</evidence>
<keyword evidence="4 8" id="KW-0418">Kinase</keyword>
<dbReference type="InterPro" id="IPR021601">
    <property type="entry name" value="Phosphatidylino_kinase_fungi"/>
</dbReference>
<evidence type="ECO:0000259" key="7">
    <source>
        <dbReference type="PROSITE" id="PS51545"/>
    </source>
</evidence>
<evidence type="ECO:0000256" key="2">
    <source>
        <dbReference type="ARBA" id="ARBA00012169"/>
    </source>
</evidence>
<gene>
    <name evidence="8" type="ORF">PCON_03954</name>
</gene>
<dbReference type="FunFam" id="1.10.1070.11:FF:000016">
    <property type="entry name" value="PIK1p Phosphatidylinositol 4-kinase"/>
    <property type="match status" value="1"/>
</dbReference>
<evidence type="ECO:0000256" key="4">
    <source>
        <dbReference type="ARBA" id="ARBA00022777"/>
    </source>
</evidence>
<keyword evidence="9" id="KW-1185">Reference proteome</keyword>
<feature type="compositionally biased region" description="Polar residues" evidence="5">
    <location>
        <begin position="517"/>
        <end position="528"/>
    </location>
</feature>
<accession>U4LQU5</accession>
<feature type="compositionally biased region" description="Low complexity" evidence="5">
    <location>
        <begin position="531"/>
        <end position="546"/>
    </location>
</feature>
<keyword evidence="3" id="KW-0808">Transferase</keyword>
<dbReference type="STRING" id="1076935.U4LQU5"/>
<dbReference type="InterPro" id="IPR036940">
    <property type="entry name" value="PI3/4_kinase_cat_sf"/>
</dbReference>
<dbReference type="Pfam" id="PF21245">
    <property type="entry name" value="PI4KB-PIK1_PIK"/>
    <property type="match status" value="1"/>
</dbReference>
<feature type="domain" description="PIK helical" evidence="7">
    <location>
        <begin position="1"/>
        <end position="120"/>
    </location>
</feature>
<dbReference type="PROSITE" id="PS51545">
    <property type="entry name" value="PIK_HELICAL"/>
    <property type="match status" value="1"/>
</dbReference>
<dbReference type="InterPro" id="IPR001263">
    <property type="entry name" value="PI3K_accessory_dom"/>
</dbReference>